<comment type="caution">
    <text evidence="11">Lacks conserved residue(s) required for the propagation of feature annotation.</text>
</comment>
<keyword evidence="9 11" id="KW-0131">Cell cycle</keyword>
<feature type="binding site" evidence="11">
    <location>
        <position position="200"/>
    </location>
    <ligand>
        <name>UDP-N-acetyl-alpha-D-glucosamine</name>
        <dbReference type="ChEBI" id="CHEBI:57705"/>
    </ligand>
</feature>
<dbReference type="CDD" id="cd03785">
    <property type="entry name" value="GT28_MurG"/>
    <property type="match status" value="1"/>
</dbReference>
<keyword evidence="8 11" id="KW-0472">Membrane</keyword>
<dbReference type="GO" id="GO:0051301">
    <property type="term" value="P:cell division"/>
    <property type="evidence" value="ECO:0007669"/>
    <property type="project" value="UniProtKB-KW"/>
</dbReference>
<dbReference type="InterPro" id="IPR006009">
    <property type="entry name" value="GlcNAc_MurG"/>
</dbReference>
<keyword evidence="7 11" id="KW-0573">Peptidoglycan synthesis</keyword>
<keyword evidence="4 11" id="KW-0328">Glycosyltransferase</keyword>
<dbReference type="Pfam" id="PF04101">
    <property type="entry name" value="Glyco_tran_28_C"/>
    <property type="match status" value="1"/>
</dbReference>
<gene>
    <name evidence="11 14" type="primary">murG</name>
    <name evidence="14" type="ORF">MESINF_1964</name>
</gene>
<dbReference type="Gene3D" id="3.40.50.2000">
    <property type="entry name" value="Glycogen Phosphorylase B"/>
    <property type="match status" value="2"/>
</dbReference>
<evidence type="ECO:0000256" key="6">
    <source>
        <dbReference type="ARBA" id="ARBA00022960"/>
    </source>
</evidence>
<evidence type="ECO:0000313" key="15">
    <source>
        <dbReference type="Proteomes" id="UP000250796"/>
    </source>
</evidence>
<feature type="domain" description="Glycosyl transferase family 28 C-terminal" evidence="13">
    <location>
        <begin position="194"/>
        <end position="330"/>
    </location>
</feature>
<evidence type="ECO:0000259" key="13">
    <source>
        <dbReference type="Pfam" id="PF04101"/>
    </source>
</evidence>
<keyword evidence="1 11" id="KW-1003">Cell membrane</keyword>
<comment type="function">
    <text evidence="11">Cell wall formation. Catalyzes the transfer of a GlcNAc subunit on undecaprenyl-pyrophosphoryl-MurNAc-pentapeptide (lipid intermediate I) to form undecaprenyl-pyrophosphoryl-MurNAc-(pentapeptide)GlcNAc (lipid intermediate II).</text>
</comment>
<keyword evidence="10 11" id="KW-0961">Cell wall biogenesis/degradation</keyword>
<accession>A0A7Z7LGE2</accession>
<evidence type="ECO:0000313" key="14">
    <source>
        <dbReference type="EMBL" id="SSC13404.1"/>
    </source>
</evidence>
<dbReference type="GO" id="GO:0009252">
    <property type="term" value="P:peptidoglycan biosynthetic process"/>
    <property type="evidence" value="ECO:0007669"/>
    <property type="project" value="UniProtKB-UniRule"/>
</dbReference>
<feature type="binding site" evidence="11">
    <location>
        <begin position="13"/>
        <end position="15"/>
    </location>
    <ligand>
        <name>UDP-N-acetyl-alpha-D-glucosamine</name>
        <dbReference type="ChEBI" id="CHEBI:57705"/>
    </ligand>
</feature>
<evidence type="ECO:0000256" key="4">
    <source>
        <dbReference type="ARBA" id="ARBA00022676"/>
    </source>
</evidence>
<dbReference type="InterPro" id="IPR007235">
    <property type="entry name" value="Glyco_trans_28_C"/>
</dbReference>
<dbReference type="UniPathway" id="UPA00219"/>
<dbReference type="Pfam" id="PF03033">
    <property type="entry name" value="Glyco_transf_28"/>
    <property type="match status" value="1"/>
</dbReference>
<keyword evidence="3 11" id="KW-0132">Cell division</keyword>
<keyword evidence="5 11" id="KW-0808">Transferase</keyword>
<proteinExistence type="inferred from homology"/>
<dbReference type="AlphaFoldDB" id="A0A7Z7LGE2"/>
<reference evidence="14 15" key="1">
    <citation type="submission" date="2017-01" db="EMBL/GenBank/DDBJ databases">
        <authorList>
            <person name="Erauso G."/>
        </authorList>
    </citation>
    <scope>NUCLEOTIDE SEQUENCE [LARGE SCALE GENOMIC DNA]</scope>
    <source>
        <strain evidence="14">MESINF1</strain>
    </source>
</reference>
<comment type="catalytic activity">
    <reaction evidence="11">
        <text>di-trans,octa-cis-undecaprenyl diphospho-N-acetyl-alpha-D-muramoyl-L-alanyl-D-glutamyl-meso-2,6-diaminopimeloyl-D-alanyl-D-alanine + UDP-N-acetyl-alpha-D-glucosamine = di-trans,octa-cis-undecaprenyl diphospho-[N-acetyl-alpha-D-glucosaminyl-(1-&gt;4)]-N-acetyl-alpha-D-muramoyl-L-alanyl-D-glutamyl-meso-2,6-diaminopimeloyl-D-alanyl-D-alanine + UDP + H(+)</text>
        <dbReference type="Rhea" id="RHEA:31227"/>
        <dbReference type="ChEBI" id="CHEBI:15378"/>
        <dbReference type="ChEBI" id="CHEBI:57705"/>
        <dbReference type="ChEBI" id="CHEBI:58223"/>
        <dbReference type="ChEBI" id="CHEBI:61387"/>
        <dbReference type="ChEBI" id="CHEBI:61388"/>
        <dbReference type="EC" id="2.4.1.227"/>
    </reaction>
</comment>
<evidence type="ECO:0000256" key="8">
    <source>
        <dbReference type="ARBA" id="ARBA00023136"/>
    </source>
</evidence>
<keyword evidence="2" id="KW-0997">Cell inner membrane</keyword>
<dbReference type="RefSeq" id="WP_169699556.1">
    <property type="nucleotide sequence ID" value="NZ_LS974202.1"/>
</dbReference>
<feature type="binding site" evidence="11">
    <location>
        <position position="251"/>
    </location>
    <ligand>
        <name>UDP-N-acetyl-alpha-D-glucosamine</name>
        <dbReference type="ChEBI" id="CHEBI:57705"/>
    </ligand>
</feature>
<dbReference type="GO" id="GO:0050511">
    <property type="term" value="F:undecaprenyldiphospho-muramoylpentapeptide beta-N-acetylglucosaminyltransferase activity"/>
    <property type="evidence" value="ECO:0007669"/>
    <property type="project" value="UniProtKB-UniRule"/>
</dbReference>
<sequence>MRKLKIAFCGGGTGGHYYPAVALLQEIGKRTDFDLLYFTVKGKIDDRSVERDFPGVSKVPLELRGLLRPLYSPGNIPILFSHMMAKKQVLRSLTDFRPDFLFSTGGYISFPVIKAAHELKIPIFIHEQNSIAGITNKRMAKYAEYFFISFEETAGEVKLPAERIVLSGNPVRESTKSREELLKGFGLSSELPFVVVLGGSLGSSVINDACEKLYDLLEESNVFMNFLHSTGDEEKAKDLLRFPFVRSFAYIENLSDAIAVSDLVISRAGATTIAELQYHGRKGIIIPWPGAAENHQLHNAISLERLGLGYVILESDLTPEKLFVAMQEMLVKDIGYMPPRRPVDIILDYILREESI</sequence>
<feature type="domain" description="Glycosyltransferase family 28 N-terminal" evidence="12">
    <location>
        <begin position="6"/>
        <end position="145"/>
    </location>
</feature>
<evidence type="ECO:0000259" key="12">
    <source>
        <dbReference type="Pfam" id="PF03033"/>
    </source>
</evidence>
<dbReference type="SUPFAM" id="SSF53756">
    <property type="entry name" value="UDP-Glycosyltransferase/glycogen phosphorylase"/>
    <property type="match status" value="1"/>
</dbReference>
<feature type="binding site" evidence="11">
    <location>
        <position position="296"/>
    </location>
    <ligand>
        <name>UDP-N-acetyl-alpha-D-glucosamine</name>
        <dbReference type="ChEBI" id="CHEBI:57705"/>
    </ligand>
</feature>
<dbReference type="PANTHER" id="PTHR21015:SF22">
    <property type="entry name" value="GLYCOSYLTRANSFERASE"/>
    <property type="match status" value="1"/>
</dbReference>
<protein>
    <recommendedName>
        <fullName evidence="11">UDP-N-acetylglucosamine--N-acetylmuramyl-(pentapeptide) pyrophosphoryl-undecaprenol N-acetylglucosamine transferase</fullName>
        <ecNumber evidence="11">2.4.1.227</ecNumber>
    </recommendedName>
    <alternativeName>
        <fullName evidence="11">Undecaprenyl-PP-MurNAc-pentapeptide-UDPGlcNAc GlcNAc transferase</fullName>
    </alternativeName>
</protein>
<dbReference type="GO" id="GO:0071555">
    <property type="term" value="P:cell wall organization"/>
    <property type="evidence" value="ECO:0007669"/>
    <property type="project" value="UniProtKB-KW"/>
</dbReference>
<dbReference type="PANTHER" id="PTHR21015">
    <property type="entry name" value="UDP-N-ACETYLGLUCOSAMINE--N-ACETYLMURAMYL-(PENTAPEPTIDE) PYROPHOSPHORYL-UNDECAPRENOL N-ACETYLGLUCOSAMINE TRANSFERASE 1"/>
    <property type="match status" value="1"/>
</dbReference>
<dbReference type="Proteomes" id="UP000250796">
    <property type="component" value="Chromosome MESINF"/>
</dbReference>
<dbReference type="KEGG" id="minf:MESINF_1964"/>
<dbReference type="EMBL" id="LS974202">
    <property type="protein sequence ID" value="SSC13404.1"/>
    <property type="molecule type" value="Genomic_DNA"/>
</dbReference>
<feature type="binding site" evidence="11">
    <location>
        <position position="129"/>
    </location>
    <ligand>
        <name>UDP-N-acetyl-alpha-D-glucosamine</name>
        <dbReference type="ChEBI" id="CHEBI:57705"/>
    </ligand>
</feature>
<evidence type="ECO:0000256" key="7">
    <source>
        <dbReference type="ARBA" id="ARBA00022984"/>
    </source>
</evidence>
<name>A0A7Z7LGE2_9BACT</name>
<dbReference type="InterPro" id="IPR004276">
    <property type="entry name" value="GlycoTrans_28_N"/>
</dbReference>
<evidence type="ECO:0000256" key="2">
    <source>
        <dbReference type="ARBA" id="ARBA00022519"/>
    </source>
</evidence>
<evidence type="ECO:0000256" key="1">
    <source>
        <dbReference type="ARBA" id="ARBA00022475"/>
    </source>
</evidence>
<dbReference type="HAMAP" id="MF_00033">
    <property type="entry name" value="MurG"/>
    <property type="match status" value="1"/>
</dbReference>
<dbReference type="GO" id="GO:0005886">
    <property type="term" value="C:plasma membrane"/>
    <property type="evidence" value="ECO:0007669"/>
    <property type="project" value="UniProtKB-SubCell"/>
</dbReference>
<keyword evidence="15" id="KW-1185">Reference proteome</keyword>
<evidence type="ECO:0000256" key="3">
    <source>
        <dbReference type="ARBA" id="ARBA00022618"/>
    </source>
</evidence>
<keyword evidence="6 11" id="KW-0133">Cell shape</keyword>
<comment type="similarity">
    <text evidence="11">Belongs to the glycosyltransferase 28 family. MurG subfamily.</text>
</comment>
<evidence type="ECO:0000256" key="5">
    <source>
        <dbReference type="ARBA" id="ARBA00022679"/>
    </source>
</evidence>
<feature type="binding site" evidence="11">
    <location>
        <position position="172"/>
    </location>
    <ligand>
        <name>UDP-N-acetyl-alpha-D-glucosamine</name>
        <dbReference type="ChEBI" id="CHEBI:57705"/>
    </ligand>
</feature>
<dbReference type="EC" id="2.4.1.227" evidence="11"/>
<dbReference type="GO" id="GO:0008360">
    <property type="term" value="P:regulation of cell shape"/>
    <property type="evidence" value="ECO:0007669"/>
    <property type="project" value="UniProtKB-KW"/>
</dbReference>
<evidence type="ECO:0000256" key="10">
    <source>
        <dbReference type="ARBA" id="ARBA00023316"/>
    </source>
</evidence>
<evidence type="ECO:0000256" key="9">
    <source>
        <dbReference type="ARBA" id="ARBA00023306"/>
    </source>
</evidence>
<dbReference type="GO" id="GO:0005975">
    <property type="term" value="P:carbohydrate metabolic process"/>
    <property type="evidence" value="ECO:0007669"/>
    <property type="project" value="InterPro"/>
</dbReference>
<organism evidence="14 15">
    <name type="scientific">Mesotoga infera</name>
    <dbReference type="NCBI Taxonomy" id="1236046"/>
    <lineage>
        <taxon>Bacteria</taxon>
        <taxon>Thermotogati</taxon>
        <taxon>Thermotogota</taxon>
        <taxon>Thermotogae</taxon>
        <taxon>Kosmotogales</taxon>
        <taxon>Kosmotogaceae</taxon>
        <taxon>Mesotoga</taxon>
    </lineage>
</organism>
<comment type="pathway">
    <text evidence="11">Cell wall biogenesis; peptidoglycan biosynthesis.</text>
</comment>
<evidence type="ECO:0000256" key="11">
    <source>
        <dbReference type="HAMAP-Rule" id="MF_00033"/>
    </source>
</evidence>
<comment type="subcellular location">
    <subcellularLocation>
        <location evidence="11">Cell membrane</location>
        <topology evidence="11">Peripheral membrane protein</topology>
        <orientation evidence="11">Cytoplasmic side</orientation>
    </subcellularLocation>
</comment>